<name>A0ABN7W0L3_GIGMA</name>
<keyword evidence="3" id="KW-1185">Reference proteome</keyword>
<protein>
    <submittedName>
        <fullName evidence="2">22690_t:CDS:1</fullName>
    </submittedName>
</protein>
<sequence>MNKKTRIEEKIEERISALKIPLHNYDLFYDFKEIGKSRFGIPVYKSKWKKRNFAVVHKSLNIDTIMDDITLKRLITEVLSFISILFPNVKYTVIIYLTAIVLINYTDSTFTKSWLP</sequence>
<reference evidence="2 3" key="1">
    <citation type="submission" date="2021-06" db="EMBL/GenBank/DDBJ databases">
        <authorList>
            <person name="Kallberg Y."/>
            <person name="Tangrot J."/>
            <person name="Rosling A."/>
        </authorList>
    </citation>
    <scope>NUCLEOTIDE SEQUENCE [LARGE SCALE GENOMIC DNA]</scope>
    <source>
        <strain evidence="2 3">120-4 pot B 10/14</strain>
    </source>
</reference>
<evidence type="ECO:0000313" key="3">
    <source>
        <dbReference type="Proteomes" id="UP000789901"/>
    </source>
</evidence>
<dbReference type="EMBL" id="CAJVQB010027526">
    <property type="protein sequence ID" value="CAG8810702.1"/>
    <property type="molecule type" value="Genomic_DNA"/>
</dbReference>
<dbReference type="Proteomes" id="UP000789901">
    <property type="component" value="Unassembled WGS sequence"/>
</dbReference>
<organism evidence="2 3">
    <name type="scientific">Gigaspora margarita</name>
    <dbReference type="NCBI Taxonomy" id="4874"/>
    <lineage>
        <taxon>Eukaryota</taxon>
        <taxon>Fungi</taxon>
        <taxon>Fungi incertae sedis</taxon>
        <taxon>Mucoromycota</taxon>
        <taxon>Glomeromycotina</taxon>
        <taxon>Glomeromycetes</taxon>
        <taxon>Diversisporales</taxon>
        <taxon>Gigasporaceae</taxon>
        <taxon>Gigaspora</taxon>
    </lineage>
</organism>
<evidence type="ECO:0000313" key="2">
    <source>
        <dbReference type="EMBL" id="CAG8810702.1"/>
    </source>
</evidence>
<gene>
    <name evidence="2" type="ORF">GMARGA_LOCUS25154</name>
</gene>
<keyword evidence="1" id="KW-1133">Transmembrane helix</keyword>
<accession>A0ABN7W0L3</accession>
<keyword evidence="1" id="KW-0472">Membrane</keyword>
<comment type="caution">
    <text evidence="2">The sequence shown here is derived from an EMBL/GenBank/DDBJ whole genome shotgun (WGS) entry which is preliminary data.</text>
</comment>
<proteinExistence type="predicted"/>
<evidence type="ECO:0000256" key="1">
    <source>
        <dbReference type="SAM" id="Phobius"/>
    </source>
</evidence>
<keyword evidence="1" id="KW-0812">Transmembrane</keyword>
<feature type="transmembrane region" description="Helical" evidence="1">
    <location>
        <begin position="78"/>
        <end position="105"/>
    </location>
</feature>